<evidence type="ECO:0000313" key="2">
    <source>
        <dbReference type="Proteomes" id="UP001283361"/>
    </source>
</evidence>
<accession>A0AAE1E2J5</accession>
<reference evidence="1" key="1">
    <citation type="journal article" date="2023" name="G3 (Bethesda)">
        <title>A reference genome for the long-term kleptoplast-retaining sea slug Elysia crispata morphotype clarki.</title>
        <authorList>
            <person name="Eastman K.E."/>
            <person name="Pendleton A.L."/>
            <person name="Shaikh M.A."/>
            <person name="Suttiyut T."/>
            <person name="Ogas R."/>
            <person name="Tomko P."/>
            <person name="Gavelis G."/>
            <person name="Widhalm J.R."/>
            <person name="Wisecaver J.H."/>
        </authorList>
    </citation>
    <scope>NUCLEOTIDE SEQUENCE</scope>
    <source>
        <strain evidence="1">ECLA1</strain>
    </source>
</reference>
<protein>
    <submittedName>
        <fullName evidence="1">Uncharacterized protein</fullName>
    </submittedName>
</protein>
<dbReference type="Proteomes" id="UP001283361">
    <property type="component" value="Unassembled WGS sequence"/>
</dbReference>
<dbReference type="AlphaFoldDB" id="A0AAE1E2J5"/>
<organism evidence="1 2">
    <name type="scientific">Elysia crispata</name>
    <name type="common">lettuce slug</name>
    <dbReference type="NCBI Taxonomy" id="231223"/>
    <lineage>
        <taxon>Eukaryota</taxon>
        <taxon>Metazoa</taxon>
        <taxon>Spiralia</taxon>
        <taxon>Lophotrochozoa</taxon>
        <taxon>Mollusca</taxon>
        <taxon>Gastropoda</taxon>
        <taxon>Heterobranchia</taxon>
        <taxon>Euthyneura</taxon>
        <taxon>Panpulmonata</taxon>
        <taxon>Sacoglossa</taxon>
        <taxon>Placobranchoidea</taxon>
        <taxon>Plakobranchidae</taxon>
        <taxon>Elysia</taxon>
    </lineage>
</organism>
<dbReference type="EMBL" id="JAWDGP010001427">
    <property type="protein sequence ID" value="KAK3791926.1"/>
    <property type="molecule type" value="Genomic_DNA"/>
</dbReference>
<name>A0AAE1E2J5_9GAST</name>
<proteinExistence type="predicted"/>
<sequence length="108" mass="12229">MVRCQQFVFVSDGPPHALSVSAAALTGSRAWETVSEKDFPPPRVSHPDRSLSKLEKLHLQGKSLPGWGLVLRHALFTLRHVRHGVEMWTRIARWITVLLDVGSKPQEW</sequence>
<comment type="caution">
    <text evidence="1">The sequence shown here is derived from an EMBL/GenBank/DDBJ whole genome shotgun (WGS) entry which is preliminary data.</text>
</comment>
<evidence type="ECO:0000313" key="1">
    <source>
        <dbReference type="EMBL" id="KAK3791926.1"/>
    </source>
</evidence>
<gene>
    <name evidence="1" type="ORF">RRG08_065478</name>
</gene>
<keyword evidence="2" id="KW-1185">Reference proteome</keyword>